<gene>
    <name evidence="3" type="ORF">P0082_02035</name>
</gene>
<evidence type="ECO:0000313" key="4">
    <source>
        <dbReference type="Proteomes" id="UP001228690"/>
    </source>
</evidence>
<dbReference type="SUPFAM" id="SSF69593">
    <property type="entry name" value="Glycerol-3-phosphate (1)-acyltransferase"/>
    <property type="match status" value="1"/>
</dbReference>
<feature type="compositionally biased region" description="Basic and acidic residues" evidence="1">
    <location>
        <begin position="460"/>
        <end position="472"/>
    </location>
</feature>
<accession>A0ABY8MI09</accession>
<name>A0ABY8MI09_9SPIO</name>
<evidence type="ECO:0000259" key="2">
    <source>
        <dbReference type="SMART" id="SM00563"/>
    </source>
</evidence>
<keyword evidence="3" id="KW-0808">Transferase</keyword>
<sequence>MSEPFEADFSPLPKTSPRAGFLRRLLYFLGRRSYAAMLQKHYRIEHINADFLRTLRAPYVLLANHVSNEDPFIYNIFCPYPIAWVIGKSIERDSVFPLLLRILRCISRSKEMGDLDTIRKIRQWIDEGEVLGIFPEGQTSFSGVSHAIPEATAKLLRFLKVPVVALRNENGYFALPRWAWQRRISSKGSGPGLRLRYELLFDAEQIRTAKLGEIHDKVQRALYHDPYQVAFVPTFTCLTPGFETPVPPALVLDRGLRERNLAESMELLFYLCLDCQSPKSPGAMHSEGMELHCRACGAAWRISDDSHFLQSGGLRYNLEEYYQAQLRLLHRMARSGELRLRQPFAKIRGYSAEDEALRLRRGGSIRLKGRSSDSLIDLGRGGLKLLQSGRTLHHFPLDRLFASHVFKQNTWEFHAYSDDSHSQSTLFVVEFPCKTDSAFLLLDGLKALQAGQNSPEDPDTDKPGTDKKERRE</sequence>
<dbReference type="InterPro" id="IPR002123">
    <property type="entry name" value="Plipid/glycerol_acylTrfase"/>
</dbReference>
<dbReference type="EMBL" id="CP123443">
    <property type="protein sequence ID" value="WGK69665.1"/>
    <property type="molecule type" value="Genomic_DNA"/>
</dbReference>
<dbReference type="Proteomes" id="UP001228690">
    <property type="component" value="Chromosome"/>
</dbReference>
<dbReference type="GO" id="GO:0016746">
    <property type="term" value="F:acyltransferase activity"/>
    <property type="evidence" value="ECO:0007669"/>
    <property type="project" value="UniProtKB-KW"/>
</dbReference>
<organism evidence="3 4">
    <name type="scientific">Candidatus Haliotispira prima</name>
    <dbReference type="NCBI Taxonomy" id="3034016"/>
    <lineage>
        <taxon>Bacteria</taxon>
        <taxon>Pseudomonadati</taxon>
        <taxon>Spirochaetota</taxon>
        <taxon>Spirochaetia</taxon>
        <taxon>Spirochaetales</taxon>
        <taxon>Spirochaetaceae</taxon>
        <taxon>Candidatus Haliotispira</taxon>
    </lineage>
</organism>
<evidence type="ECO:0000256" key="1">
    <source>
        <dbReference type="SAM" id="MobiDB-lite"/>
    </source>
</evidence>
<dbReference type="CDD" id="cd07989">
    <property type="entry name" value="LPLAT_AGPAT-like"/>
    <property type="match status" value="1"/>
</dbReference>
<reference evidence="3 4" key="1">
    <citation type="submission" date="2023-04" db="EMBL/GenBank/DDBJ databases">
        <title>Spirochaete genome identified in red abalone sample constitutes a novel genus.</title>
        <authorList>
            <person name="Sharma S.P."/>
            <person name="Purcell C.M."/>
            <person name="Hyde J.R."/>
            <person name="Severin A.J."/>
        </authorList>
    </citation>
    <scope>NUCLEOTIDE SEQUENCE [LARGE SCALE GENOMIC DNA]</scope>
    <source>
        <strain evidence="3 4">SP-2023</strain>
    </source>
</reference>
<keyword evidence="4" id="KW-1185">Reference proteome</keyword>
<dbReference type="RefSeq" id="WP_326927851.1">
    <property type="nucleotide sequence ID" value="NZ_CP123443.1"/>
</dbReference>
<feature type="domain" description="Phospholipid/glycerol acyltransferase" evidence="2">
    <location>
        <begin position="59"/>
        <end position="171"/>
    </location>
</feature>
<keyword evidence="3" id="KW-0012">Acyltransferase</keyword>
<protein>
    <submittedName>
        <fullName evidence="3">Lysophospholipid acyltransferase family protein</fullName>
    </submittedName>
</protein>
<dbReference type="Pfam" id="PF01553">
    <property type="entry name" value="Acyltransferase"/>
    <property type="match status" value="1"/>
</dbReference>
<proteinExistence type="predicted"/>
<evidence type="ECO:0000313" key="3">
    <source>
        <dbReference type="EMBL" id="WGK69665.1"/>
    </source>
</evidence>
<dbReference type="SMART" id="SM00563">
    <property type="entry name" value="PlsC"/>
    <property type="match status" value="1"/>
</dbReference>
<feature type="region of interest" description="Disordered" evidence="1">
    <location>
        <begin position="450"/>
        <end position="472"/>
    </location>
</feature>